<dbReference type="SUPFAM" id="SSF53098">
    <property type="entry name" value="Ribonuclease H-like"/>
    <property type="match status" value="1"/>
</dbReference>
<dbReference type="InterPro" id="IPR012337">
    <property type="entry name" value="RNaseH-like_sf"/>
</dbReference>
<dbReference type="InterPro" id="IPR036388">
    <property type="entry name" value="WH-like_DNA-bd_sf"/>
</dbReference>
<accession>A0ABZ1GCG3</accession>
<dbReference type="InterPro" id="IPR036397">
    <property type="entry name" value="RNaseH_sf"/>
</dbReference>
<dbReference type="EMBL" id="CP109114">
    <property type="protein sequence ID" value="WSC17619.1"/>
    <property type="molecule type" value="Genomic_DNA"/>
</dbReference>
<dbReference type="PANTHER" id="PTHR30347">
    <property type="entry name" value="POTASSIUM CHANNEL RELATED"/>
    <property type="match status" value="1"/>
</dbReference>
<protein>
    <submittedName>
        <fullName evidence="3">IS630 family transposase</fullName>
    </submittedName>
</protein>
<dbReference type="RefSeq" id="WP_326589346.1">
    <property type="nucleotide sequence ID" value="NZ_CP109114.1"/>
</dbReference>
<evidence type="ECO:0000259" key="1">
    <source>
        <dbReference type="Pfam" id="PF13358"/>
    </source>
</evidence>
<gene>
    <name evidence="2" type="ORF">OIE64_00400</name>
    <name evidence="3" type="ORF">OIE64_35640</name>
</gene>
<dbReference type="SUPFAM" id="SSF46689">
    <property type="entry name" value="Homeodomain-like"/>
    <property type="match status" value="1"/>
</dbReference>
<feature type="domain" description="Tc1-like transposase DDE" evidence="1">
    <location>
        <begin position="202"/>
        <end position="316"/>
    </location>
</feature>
<dbReference type="InterPro" id="IPR052702">
    <property type="entry name" value="MscS-like_channel"/>
</dbReference>
<organism evidence="3 4">
    <name type="scientific">Streptomyces brevispora</name>
    <dbReference type="NCBI Taxonomy" id="887462"/>
    <lineage>
        <taxon>Bacteria</taxon>
        <taxon>Bacillati</taxon>
        <taxon>Actinomycetota</taxon>
        <taxon>Actinomycetes</taxon>
        <taxon>Kitasatosporales</taxon>
        <taxon>Streptomycetaceae</taxon>
        <taxon>Streptomyces</taxon>
    </lineage>
</organism>
<dbReference type="Gene3D" id="3.30.420.10">
    <property type="entry name" value="Ribonuclease H-like superfamily/Ribonuclease H"/>
    <property type="match status" value="1"/>
</dbReference>
<evidence type="ECO:0000313" key="4">
    <source>
        <dbReference type="Proteomes" id="UP001330827"/>
    </source>
</evidence>
<dbReference type="Proteomes" id="UP001330827">
    <property type="component" value="Chromosome"/>
</dbReference>
<evidence type="ECO:0000313" key="3">
    <source>
        <dbReference type="EMBL" id="WSC17619.1"/>
    </source>
</evidence>
<dbReference type="InterPro" id="IPR009057">
    <property type="entry name" value="Homeodomain-like_sf"/>
</dbReference>
<dbReference type="EMBL" id="CP109114">
    <property type="protein sequence ID" value="WSC11492.1"/>
    <property type="molecule type" value="Genomic_DNA"/>
</dbReference>
<dbReference type="InterPro" id="IPR038717">
    <property type="entry name" value="Tc1-like_DDE_dom"/>
</dbReference>
<dbReference type="PANTHER" id="PTHR30347:SF1">
    <property type="entry name" value="MECHANOSENSITIVE CHANNEL MSCK"/>
    <property type="match status" value="1"/>
</dbReference>
<name>A0ABZ1GCG3_9ACTN</name>
<dbReference type="Gene3D" id="1.10.10.10">
    <property type="entry name" value="Winged helix-like DNA-binding domain superfamily/Winged helix DNA-binding domain"/>
    <property type="match status" value="1"/>
</dbReference>
<proteinExistence type="predicted"/>
<dbReference type="InterPro" id="IPR047655">
    <property type="entry name" value="Transpos_IS630-like"/>
</dbReference>
<reference evidence="3 4" key="1">
    <citation type="submission" date="2022-10" db="EMBL/GenBank/DDBJ databases">
        <title>The complete genomes of actinobacterial strains from the NBC collection.</title>
        <authorList>
            <person name="Joergensen T.S."/>
            <person name="Alvarez Arevalo M."/>
            <person name="Sterndorff E.B."/>
            <person name="Faurdal D."/>
            <person name="Vuksanovic O."/>
            <person name="Mourched A.-S."/>
            <person name="Charusanti P."/>
            <person name="Shaw S."/>
            <person name="Blin K."/>
            <person name="Weber T."/>
        </authorList>
    </citation>
    <scope>NUCLEOTIDE SEQUENCE [LARGE SCALE GENOMIC DNA]</scope>
    <source>
        <strain evidence="3 4">NBC 01769</strain>
    </source>
</reference>
<dbReference type="Pfam" id="PF13551">
    <property type="entry name" value="HTH_29"/>
    <property type="match status" value="1"/>
</dbReference>
<keyword evidence="4" id="KW-1185">Reference proteome</keyword>
<evidence type="ECO:0000313" key="2">
    <source>
        <dbReference type="EMBL" id="WSC11492.1"/>
    </source>
</evidence>
<dbReference type="NCBIfam" id="NF033545">
    <property type="entry name" value="transpos_IS630"/>
    <property type="match status" value="1"/>
</dbReference>
<sequence>MPGPKPLPLELSDHERRVLRGWLRKQTASQALVLRSRIVLACAEGLSNARVADDLGVSRETVRKWRSRFAADRLEGLVDRPRSGAPRRITDEQVEAMVSRTLGQSPPAGDSHWSTRSMAEAEGLSQSAVSRIWRAFGLKPHIVETWKLSTDPQFVTKVRDVVGIYLSPPENALVLAVDEKSQIQALDRTQPVLPMALTTPAKMTHDYVRHGTTSLFAALDIASGSVIAQHYRRHRHQEFLRFLKVIDAAVPKDLELHLVLDNYATHKTEPVKKWLLRHPRFHLHFTPTSASWLNLVERWFAELTCRKLRRSAHRSVVELERDIRGWINEWNKNPKPFVWTKTADDILDTLAAYCTRINDSGHYEDATPYRR</sequence>
<dbReference type="Pfam" id="PF13358">
    <property type="entry name" value="DDE_3"/>
    <property type="match status" value="1"/>
</dbReference>